<dbReference type="AlphaFoldDB" id="A0A0H3F0L0"/>
<accession>A0A0H3F0L0</accession>
<dbReference type="EMBL" id="CP002185">
    <property type="protein sequence ID" value="ADT77280.1"/>
    <property type="molecule type" value="Genomic_DNA"/>
</dbReference>
<evidence type="ECO:0000313" key="1">
    <source>
        <dbReference type="EMBL" id="ADT77280.1"/>
    </source>
</evidence>
<proteinExistence type="predicted"/>
<sequence length="386" mass="46230">MNGKMWIDIKTKRDVRLFLWMVGNDVAIENYRQTKEIKTYHLNHIYGEDCNLAALAINEAFRILYKHSDELFSYAYRFKKAKEALLPIKEFSWFKRSNDACYFAWAYIRVLSNKNRSLSNFGDNEILTIHTRTPYHRYIKIQYPVSHRERIECIEDFFDRSPMDLSSKLAIMSDIRYEWDRRSPLAIWLPLKKNEKKKINWAWDYICKDKINYITGSIKRAQEKIIEESDSDNIISQATLDEIYYSYMNGYIHQPHFLSLFRPSTTTEKYLAIRCIYIFLYYYDKKFISRFKKSWESLSYRKAKRKSKSIFLKKTKSELILGENISETSGHSDEETIKTEKDIMIEKAKDVMRKVIINRKNKNSDLSDEQDNDIQEYHSGINPWFG</sequence>
<dbReference type="Proteomes" id="UP000008525">
    <property type="component" value="Chromosome"/>
</dbReference>
<dbReference type="RefSeq" id="WP_001350039.1">
    <property type="nucleotide sequence ID" value="NC_017635.1"/>
</dbReference>
<reference evidence="1 2" key="1">
    <citation type="journal article" date="2011" name="BMC Genomics">
        <title>The genome sequence of E. coli W (ATCC 9637): comparative genome analysis and an improved genome-scale reconstruction of E. coli.</title>
        <authorList>
            <person name="Archer C.T."/>
            <person name="Kim J.F."/>
            <person name="Jeong H."/>
            <person name="Park J.H."/>
            <person name="Vickers C.E."/>
            <person name="Lee S.Y."/>
            <person name="Nielsen L.K."/>
        </authorList>
    </citation>
    <scope>NUCLEOTIDE SEQUENCE [LARGE SCALE GENOMIC DNA]</scope>
    <source>
        <strain evidence="2">ATCC 9637 / CCM 2024 / DSM 1116 / LMG 11080 / NBRC 13500 / NCIMB 8666 / NRRL B-766 / W</strain>
    </source>
</reference>
<protein>
    <submittedName>
        <fullName evidence="1">Uncharacterized protein</fullName>
    </submittedName>
</protein>
<dbReference type="KEGG" id="elw:ECW_m3942"/>
<organism evidence="1 2">
    <name type="scientific">Escherichia coli (strain ATCC 9637 / CCM 2024 / DSM 1116 / LMG 11080 / NBRC 13500 / NCIMB 8666 / NRRL B-766 / W)</name>
    <dbReference type="NCBI Taxonomy" id="566546"/>
    <lineage>
        <taxon>Bacteria</taxon>
        <taxon>Pseudomonadati</taxon>
        <taxon>Pseudomonadota</taxon>
        <taxon>Gammaproteobacteria</taxon>
        <taxon>Enterobacterales</taxon>
        <taxon>Enterobacteriaceae</taxon>
        <taxon>Escherichia</taxon>
    </lineage>
</organism>
<dbReference type="PATRIC" id="fig|566546.4.peg.3903"/>
<evidence type="ECO:0000313" key="2">
    <source>
        <dbReference type="Proteomes" id="UP000008525"/>
    </source>
</evidence>
<name>A0A0H3F0L0_ECOLW</name>
<gene>
    <name evidence="1" type="ordered locus">ECW_m3942</name>
</gene>